<reference evidence="8 9" key="1">
    <citation type="journal article" date="2015" name="Annu Rev Anim Biosci">
        <title>The Genome 10K Project: a way forward.</title>
        <authorList>
            <person name="Koepfli K.P."/>
            <person name="Paten B."/>
            <person name="O'Brien S.J."/>
            <person name="Koepfli K.P."/>
            <person name="Paten B."/>
            <person name="Antunes A."/>
            <person name="Belov K."/>
            <person name="Bustamante C."/>
            <person name="Castoe T.A."/>
            <person name="Clawson H."/>
            <person name="Crawford A.J."/>
            <person name="Diekhans M."/>
            <person name="Distel D."/>
            <person name="Durbin R."/>
            <person name="Earl D."/>
            <person name="Fujita M.K."/>
            <person name="Gamble T."/>
            <person name="Georges A."/>
            <person name="Gemmell N."/>
            <person name="Gilbert M.T."/>
            <person name="Graves J.M."/>
            <person name="Green R.E."/>
            <person name="Hickey G."/>
            <person name="Jarvis E.D."/>
            <person name="Johnson W."/>
            <person name="Komissarov A."/>
            <person name="Korf I."/>
            <person name="Kuhn R."/>
            <person name="Larkin D.M."/>
            <person name="Lewin H."/>
            <person name="Lopez J.V."/>
            <person name="Ma J."/>
            <person name="Marques-Bonet T."/>
            <person name="Miller W."/>
            <person name="Murphy R."/>
            <person name="Pevzner P."/>
            <person name="Shapiro B."/>
            <person name="Steiner C."/>
            <person name="Tamazian G."/>
            <person name="Venkatesh B."/>
            <person name="Wang J."/>
            <person name="Wayne R."/>
            <person name="Wiley E."/>
            <person name="Yang H."/>
            <person name="Zhang G."/>
            <person name="Haussler D."/>
            <person name="Ryder O."/>
            <person name="O'Brien S.J."/>
        </authorList>
    </citation>
    <scope>NUCLEOTIDE SEQUENCE</scope>
</reference>
<evidence type="ECO:0000313" key="8">
    <source>
        <dbReference type="Ensembl" id="ENSRFEP00010003613.1"/>
    </source>
</evidence>
<evidence type="ECO:0000259" key="7">
    <source>
        <dbReference type="Pfam" id="PF01246"/>
    </source>
</evidence>
<comment type="similarity">
    <text evidence="1">Belongs to the eukaryotic ribosomal protein eL24 family.</text>
</comment>
<evidence type="ECO:0000256" key="1">
    <source>
        <dbReference type="ARBA" id="ARBA00005647"/>
    </source>
</evidence>
<keyword evidence="9" id="KW-1185">Reference proteome</keyword>
<dbReference type="Gene3D" id="2.30.170.20">
    <property type="entry name" value="Ribosomal protein L24e"/>
    <property type="match status" value="1"/>
</dbReference>
<evidence type="ECO:0000256" key="4">
    <source>
        <dbReference type="ARBA" id="ARBA00039784"/>
    </source>
</evidence>
<evidence type="ECO:0000313" key="9">
    <source>
        <dbReference type="Proteomes" id="UP000472240"/>
    </source>
</evidence>
<dbReference type="CDD" id="cd00472">
    <property type="entry name" value="Ribosomal_L24e_L24"/>
    <property type="match status" value="1"/>
</dbReference>
<dbReference type="InterPro" id="IPR038630">
    <property type="entry name" value="L24e/L24_sf"/>
</dbReference>
<dbReference type="InterPro" id="IPR000988">
    <property type="entry name" value="Ribosomal_eL24-rel_N"/>
</dbReference>
<dbReference type="PANTHER" id="PTHR10792">
    <property type="entry name" value="60S RIBOSOMAL PROTEIN L24"/>
    <property type="match status" value="1"/>
</dbReference>
<comment type="subunit">
    <text evidence="6">Associated with nucleolar and cytoplasmic pre-60S particles. At the end of biogenesis it dissociates from cytoplasmic pre-60S particles and is likely to be exchanged for its ribosomal homolog, RPL24.</text>
</comment>
<feature type="domain" description="Large ribosomal subunit protein eL24-related N-terminal" evidence="7">
    <location>
        <begin position="1"/>
        <end position="65"/>
    </location>
</feature>
<evidence type="ECO:0000256" key="6">
    <source>
        <dbReference type="ARBA" id="ARBA00047058"/>
    </source>
</evidence>
<reference evidence="9" key="3">
    <citation type="submission" date="2018-12" db="EMBL/GenBank/DDBJ databases">
        <title>G10K-VGP greater horseshoe bat female genome, primary haplotype.</title>
        <authorList>
            <person name="Teeling E."/>
            <person name="Myers G."/>
            <person name="Vernes S."/>
            <person name="Pippel M."/>
            <person name="Winkler S."/>
            <person name="Fedrigo O."/>
            <person name="Rhie A."/>
            <person name="Koren S."/>
            <person name="Phillippy A."/>
            <person name="Lewin H."/>
            <person name="Damas J."/>
            <person name="Howe K."/>
            <person name="Mountcastle J."/>
            <person name="Jarvis E.D."/>
        </authorList>
    </citation>
    <scope>NUCLEOTIDE SEQUENCE [LARGE SCALE GENOMIC DNA]</scope>
</reference>
<dbReference type="GO" id="GO:0003735">
    <property type="term" value="F:structural constituent of ribosome"/>
    <property type="evidence" value="ECO:0007669"/>
    <property type="project" value="InterPro"/>
</dbReference>
<accession>A0A671DW03</accession>
<evidence type="ECO:0000256" key="5">
    <source>
        <dbReference type="ARBA" id="ARBA00042993"/>
    </source>
</evidence>
<protein>
    <recommendedName>
        <fullName evidence="4">Probable ribosome biogenesis protein RLP24</fullName>
    </recommendedName>
    <alternativeName>
        <fullName evidence="5">Ribosomal L24 domain-containing protein 1</fullName>
    </alternativeName>
</protein>
<reference evidence="8" key="5">
    <citation type="submission" date="2025-09" db="UniProtKB">
        <authorList>
            <consortium name="Ensembl"/>
        </authorList>
    </citation>
    <scope>IDENTIFICATION</scope>
</reference>
<dbReference type="Ensembl" id="ENSRFET00010003958.1">
    <property type="protein sequence ID" value="ENSRFEP00010003613.1"/>
    <property type="gene ID" value="ENSRFEG00010002540.1"/>
</dbReference>
<dbReference type="InParanoid" id="A0A671DW03"/>
<keyword evidence="2" id="KW-0690">Ribosome biogenesis</keyword>
<evidence type="ECO:0000256" key="2">
    <source>
        <dbReference type="ARBA" id="ARBA00022517"/>
    </source>
</evidence>
<dbReference type="GO" id="GO:0005730">
    <property type="term" value="C:nucleolus"/>
    <property type="evidence" value="ECO:0007669"/>
    <property type="project" value="TreeGrafter"/>
</dbReference>
<dbReference type="SUPFAM" id="SSF57716">
    <property type="entry name" value="Glucocorticoid receptor-like (DNA-binding domain)"/>
    <property type="match status" value="1"/>
</dbReference>
<dbReference type="FunFam" id="2.30.170.20:FF:000001">
    <property type="entry name" value="probable ribosome biogenesis protein RLP24"/>
    <property type="match status" value="1"/>
</dbReference>
<dbReference type="Pfam" id="PF01246">
    <property type="entry name" value="Ribosomal_L24e"/>
    <property type="match status" value="1"/>
</dbReference>
<name>A0A671DW03_RHIFE</name>
<reference evidence="8 9" key="2">
    <citation type="journal article" date="2018" name="Annu Rev Anim Biosci">
        <title>Bat Biology, Genomes, and the Bat1K Project: To Generate Chromosome-Level Genomes for All Living Bat Species.</title>
        <authorList>
            <person name="Teeling E.C."/>
            <person name="Vernes S.C."/>
            <person name="Davalos L.M."/>
            <person name="Ray D.A."/>
            <person name="Gilbert M.T.P."/>
            <person name="Myers E."/>
        </authorList>
    </citation>
    <scope>NUCLEOTIDE SEQUENCE</scope>
</reference>
<reference evidence="8" key="4">
    <citation type="submission" date="2025-08" db="UniProtKB">
        <authorList>
            <consortium name="Ensembl"/>
        </authorList>
    </citation>
    <scope>IDENTIFICATION</scope>
</reference>
<proteinExistence type="inferred from homology"/>
<dbReference type="OMA" id="KSACHTN"/>
<dbReference type="PANTHER" id="PTHR10792:SF8">
    <property type="entry name" value="RIBOSOME BIOGENESIS PROTEIN RLP24-RELATED"/>
    <property type="match status" value="1"/>
</dbReference>
<comment type="function">
    <text evidence="3">Involved in the biogenesis of the 60S ribosomal subunit. Ensures the docking of GTPBP4/NOG1 to pre-60S particles.</text>
</comment>
<dbReference type="Proteomes" id="UP000472240">
    <property type="component" value="Chromosome 6"/>
</dbReference>
<evidence type="ECO:0000256" key="3">
    <source>
        <dbReference type="ARBA" id="ARBA00037035"/>
    </source>
</evidence>
<dbReference type="GO" id="GO:0042273">
    <property type="term" value="P:ribosomal large subunit biogenesis"/>
    <property type="evidence" value="ECO:0007669"/>
    <property type="project" value="TreeGrafter"/>
</dbReference>
<sequence>MHIEKCYFCSGPIYPSHGMLFICNYYKVFRFYKSKCHKSFKKKHNPSKFRWTKAFHKAAGKDWTVDNSTSKFDFFT</sequence>
<organism evidence="8 9">
    <name type="scientific">Rhinolophus ferrumequinum</name>
    <name type="common">Greater horseshoe bat</name>
    <dbReference type="NCBI Taxonomy" id="59479"/>
    <lineage>
        <taxon>Eukaryota</taxon>
        <taxon>Metazoa</taxon>
        <taxon>Chordata</taxon>
        <taxon>Craniata</taxon>
        <taxon>Vertebrata</taxon>
        <taxon>Euteleostomi</taxon>
        <taxon>Mammalia</taxon>
        <taxon>Eutheria</taxon>
        <taxon>Laurasiatheria</taxon>
        <taxon>Chiroptera</taxon>
        <taxon>Yinpterochiroptera</taxon>
        <taxon>Rhinolophoidea</taxon>
        <taxon>Rhinolophidae</taxon>
        <taxon>Rhinolophinae</taxon>
        <taxon>Rhinolophus</taxon>
    </lineage>
</organism>
<dbReference type="GeneTree" id="ENSGT00950000183105"/>
<dbReference type="AlphaFoldDB" id="A0A671DW03"/>
<dbReference type="InterPro" id="IPR056366">
    <property type="entry name" value="Ribosomal_eL24"/>
</dbReference>